<name>A0A9X3F8W7_9BACT</name>
<feature type="binding site" evidence="7">
    <location>
        <begin position="13"/>
        <end position="20"/>
    </location>
    <ligand>
        <name>NADP(+)</name>
        <dbReference type="ChEBI" id="CHEBI:58349"/>
    </ligand>
</feature>
<evidence type="ECO:0000256" key="6">
    <source>
        <dbReference type="ARBA" id="ARBA00023277"/>
    </source>
</evidence>
<keyword evidence="5 7" id="KW-0560">Oxidoreductase</keyword>
<sequence>MQKAENQILIIFGASGDLTKRKLIPALFELYKQNLLPDKFAVLGASRSTLSDDEFRKRADEFLPNNEKLDEFKKKLFYQAVQNNSAEDFKPLKSRLKEITESLGIEKNYIFYLSTPPSLYGIIPKFLTDNGLSTSNKYFRRLIVEKPFGTTLESAKELNIQLLNYFSENQIYRIDHYLGKETVQNMLVTRFSNGIFEPLWNRRYIDRIEITSAESLGVEGRGGYYDHSGALRDMLQNHLLQVVGFVAMEAPVVVEANAIRNEILKVFQSFRPIQENEVSRYVIRGQYTESKIGGQQVVGYRDEPGVDRFSRTETFVALKFFIDNWRWAGVPFYIRTGKKLPTRVTEIVIHFKNVPHNLFGTSSFEHSNNQLIIRIQPDEGILLKFGMKTPGAGFKAQTVNMDFHYSDLADTNVPAAYERLLLDCMQGDATLYARGDAVEAAWKFVQPILTAWETNPEIPIYGYPAGTWGPEDSDKLILHGQWRYPCKNLTNDGLYCEL</sequence>
<keyword evidence="11" id="KW-1185">Reference proteome</keyword>
<dbReference type="InterPro" id="IPR019796">
    <property type="entry name" value="G6P_DH_AS"/>
</dbReference>
<feature type="binding site" evidence="7">
    <location>
        <position position="233"/>
    </location>
    <ligand>
        <name>substrate</name>
    </ligand>
</feature>
<dbReference type="PRINTS" id="PR00079">
    <property type="entry name" value="G6PDHDRGNASE"/>
</dbReference>
<protein>
    <recommendedName>
        <fullName evidence="7">Glucose-6-phosphate 1-dehydrogenase</fullName>
        <shortName evidence="7">G6PD</shortName>
        <ecNumber evidence="7">1.1.1.49</ecNumber>
    </recommendedName>
</protein>
<dbReference type="InterPro" id="IPR036291">
    <property type="entry name" value="NAD(P)-bd_dom_sf"/>
</dbReference>
<accession>A0A9X3F8W7</accession>
<dbReference type="Pfam" id="PF00479">
    <property type="entry name" value="G6PD_N"/>
    <property type="match status" value="1"/>
</dbReference>
<feature type="binding site" evidence="7">
    <location>
        <position position="180"/>
    </location>
    <ligand>
        <name>substrate</name>
    </ligand>
</feature>
<keyword evidence="3 7" id="KW-0313">Glucose metabolism</keyword>
<feature type="active site" description="Proton acceptor" evidence="7">
    <location>
        <position position="238"/>
    </location>
</feature>
<organism evidence="10 11">
    <name type="scientific">Draconibacterium aestuarii</name>
    <dbReference type="NCBI Taxonomy" id="2998507"/>
    <lineage>
        <taxon>Bacteria</taxon>
        <taxon>Pseudomonadati</taxon>
        <taxon>Bacteroidota</taxon>
        <taxon>Bacteroidia</taxon>
        <taxon>Marinilabiliales</taxon>
        <taxon>Prolixibacteraceae</taxon>
        <taxon>Draconibacterium</taxon>
    </lineage>
</organism>
<evidence type="ECO:0000259" key="8">
    <source>
        <dbReference type="Pfam" id="PF00479"/>
    </source>
</evidence>
<dbReference type="InterPro" id="IPR001282">
    <property type="entry name" value="G6P_DH"/>
</dbReference>
<dbReference type="GO" id="GO:0004345">
    <property type="term" value="F:glucose-6-phosphate dehydrogenase activity"/>
    <property type="evidence" value="ECO:0007669"/>
    <property type="project" value="UniProtKB-UniRule"/>
</dbReference>
<comment type="caution">
    <text evidence="7">Lacks conserved residue(s) required for the propagation of feature annotation.</text>
</comment>
<dbReference type="EMBL" id="JAPOHD010000059">
    <property type="protein sequence ID" value="MCY1722530.1"/>
    <property type="molecule type" value="Genomic_DNA"/>
</dbReference>
<dbReference type="Proteomes" id="UP001145087">
    <property type="component" value="Unassembled WGS sequence"/>
</dbReference>
<feature type="domain" description="Glucose-6-phosphate dehydrogenase NAD-binding" evidence="8">
    <location>
        <begin position="10"/>
        <end position="185"/>
    </location>
</feature>
<evidence type="ECO:0000256" key="7">
    <source>
        <dbReference type="HAMAP-Rule" id="MF_00966"/>
    </source>
</evidence>
<dbReference type="PANTHER" id="PTHR23429:SF0">
    <property type="entry name" value="GLUCOSE-6-PHOSPHATE 1-DEHYDROGENASE"/>
    <property type="match status" value="1"/>
</dbReference>
<dbReference type="GO" id="GO:0009051">
    <property type="term" value="P:pentose-phosphate shunt, oxidative branch"/>
    <property type="evidence" value="ECO:0007669"/>
    <property type="project" value="TreeGrafter"/>
</dbReference>
<evidence type="ECO:0000256" key="4">
    <source>
        <dbReference type="ARBA" id="ARBA00022857"/>
    </source>
</evidence>
<proteinExistence type="inferred from homology"/>
<evidence type="ECO:0000259" key="9">
    <source>
        <dbReference type="Pfam" id="PF02781"/>
    </source>
</evidence>
<dbReference type="Gene3D" id="3.40.50.720">
    <property type="entry name" value="NAD(P)-binding Rossmann-like Domain"/>
    <property type="match status" value="1"/>
</dbReference>
<evidence type="ECO:0000256" key="3">
    <source>
        <dbReference type="ARBA" id="ARBA00022526"/>
    </source>
</evidence>
<evidence type="ECO:0000313" key="11">
    <source>
        <dbReference type="Proteomes" id="UP001145087"/>
    </source>
</evidence>
<keyword evidence="4 7" id="KW-0521">NADP</keyword>
<dbReference type="PIRSF" id="PIRSF000110">
    <property type="entry name" value="G6PD"/>
    <property type="match status" value="1"/>
</dbReference>
<gene>
    <name evidence="7 10" type="primary">zwf</name>
    <name evidence="10" type="ORF">OU798_19425</name>
</gene>
<reference evidence="10" key="1">
    <citation type="submission" date="2022-11" db="EMBL/GenBank/DDBJ databases">
        <title>Marilongibacter aestuarii gen. nov., sp. nov., isolated from tidal flat sediment.</title>
        <authorList>
            <person name="Jiayan W."/>
        </authorList>
    </citation>
    <scope>NUCLEOTIDE SEQUENCE</scope>
    <source>
        <strain evidence="10">Z1-6</strain>
    </source>
</reference>
<dbReference type="AlphaFoldDB" id="A0A9X3F8W7"/>
<feature type="binding site" evidence="7">
    <location>
        <position position="214"/>
    </location>
    <ligand>
        <name>substrate</name>
    </ligand>
</feature>
<dbReference type="Pfam" id="PF02781">
    <property type="entry name" value="G6PD_C"/>
    <property type="match status" value="1"/>
</dbReference>
<evidence type="ECO:0000256" key="5">
    <source>
        <dbReference type="ARBA" id="ARBA00023002"/>
    </source>
</evidence>
<dbReference type="GO" id="GO:0005829">
    <property type="term" value="C:cytosol"/>
    <property type="evidence" value="ECO:0007669"/>
    <property type="project" value="TreeGrafter"/>
</dbReference>
<dbReference type="InterPro" id="IPR022675">
    <property type="entry name" value="G6P_DH_C"/>
</dbReference>
<dbReference type="RefSeq" id="WP_343334855.1">
    <property type="nucleotide sequence ID" value="NZ_JAPOHD010000059.1"/>
</dbReference>
<evidence type="ECO:0000256" key="2">
    <source>
        <dbReference type="ARBA" id="ARBA00009975"/>
    </source>
</evidence>
<comment type="similarity">
    <text evidence="2 7">Belongs to the glucose-6-phosphate dehydrogenase family.</text>
</comment>
<keyword evidence="6 7" id="KW-0119">Carbohydrate metabolism</keyword>
<feature type="binding site" evidence="7">
    <location>
        <position position="47"/>
    </location>
    <ligand>
        <name>NADP(+)</name>
        <dbReference type="ChEBI" id="CHEBI:58349"/>
    </ligand>
</feature>
<comment type="caution">
    <text evidence="10">The sequence shown here is derived from an EMBL/GenBank/DDBJ whole genome shotgun (WGS) entry which is preliminary data.</text>
</comment>
<feature type="binding site" evidence="7">
    <location>
        <position position="176"/>
    </location>
    <ligand>
        <name>substrate</name>
    </ligand>
</feature>
<dbReference type="PANTHER" id="PTHR23429">
    <property type="entry name" value="GLUCOSE-6-PHOSPHATE 1-DEHYDROGENASE G6PD"/>
    <property type="match status" value="1"/>
</dbReference>
<dbReference type="GO" id="GO:0006006">
    <property type="term" value="P:glucose metabolic process"/>
    <property type="evidence" value="ECO:0007669"/>
    <property type="project" value="UniProtKB-KW"/>
</dbReference>
<dbReference type="HAMAP" id="MF_00966">
    <property type="entry name" value="G6PD"/>
    <property type="match status" value="1"/>
</dbReference>
<feature type="binding site" evidence="7">
    <location>
        <position position="146"/>
    </location>
    <ligand>
        <name>NADP(+)</name>
        <dbReference type="ChEBI" id="CHEBI:58349"/>
    </ligand>
</feature>
<comment type="pathway">
    <text evidence="1 7">Carbohydrate degradation; pentose phosphate pathway; D-ribulose 5-phosphate from D-glucose 6-phosphate (oxidative stage): step 1/3.</text>
</comment>
<dbReference type="SUPFAM" id="SSF55347">
    <property type="entry name" value="Glyceraldehyde-3-phosphate dehydrogenase-like, C-terminal domain"/>
    <property type="match status" value="1"/>
</dbReference>
<dbReference type="NCBIfam" id="TIGR00871">
    <property type="entry name" value="zwf"/>
    <property type="match status" value="1"/>
</dbReference>
<dbReference type="PROSITE" id="PS00069">
    <property type="entry name" value="G6P_DEHYDROGENASE"/>
    <property type="match status" value="1"/>
</dbReference>
<dbReference type="EC" id="1.1.1.49" evidence="7"/>
<feature type="binding site" evidence="7">
    <location>
        <position position="338"/>
    </location>
    <ligand>
        <name>substrate</name>
    </ligand>
</feature>
<evidence type="ECO:0000313" key="10">
    <source>
        <dbReference type="EMBL" id="MCY1722530.1"/>
    </source>
</evidence>
<dbReference type="SUPFAM" id="SSF51735">
    <property type="entry name" value="NAD(P)-binding Rossmann-fold domains"/>
    <property type="match status" value="1"/>
</dbReference>
<evidence type="ECO:0000256" key="1">
    <source>
        <dbReference type="ARBA" id="ARBA00004937"/>
    </source>
</evidence>
<comment type="function">
    <text evidence="7">Catalyzes the oxidation of glucose 6-phosphate to 6-phosphogluconolactone.</text>
</comment>
<dbReference type="GO" id="GO:0050661">
    <property type="term" value="F:NADP binding"/>
    <property type="evidence" value="ECO:0007669"/>
    <property type="project" value="UniProtKB-UniRule"/>
</dbReference>
<dbReference type="InterPro" id="IPR022674">
    <property type="entry name" value="G6P_DH_NAD-bd"/>
</dbReference>
<comment type="catalytic activity">
    <reaction evidence="7">
        <text>D-glucose 6-phosphate + NADP(+) = 6-phospho-D-glucono-1,5-lactone + NADPH + H(+)</text>
        <dbReference type="Rhea" id="RHEA:15841"/>
        <dbReference type="ChEBI" id="CHEBI:15378"/>
        <dbReference type="ChEBI" id="CHEBI:57783"/>
        <dbReference type="ChEBI" id="CHEBI:57955"/>
        <dbReference type="ChEBI" id="CHEBI:58349"/>
        <dbReference type="ChEBI" id="CHEBI:61548"/>
        <dbReference type="EC" id="1.1.1.49"/>
    </reaction>
</comment>
<feature type="domain" description="Glucose-6-phosphate dehydrogenase C-terminal" evidence="9">
    <location>
        <begin position="187"/>
        <end position="480"/>
    </location>
</feature>
<dbReference type="Gene3D" id="3.30.360.10">
    <property type="entry name" value="Dihydrodipicolinate Reductase, domain 2"/>
    <property type="match status" value="1"/>
</dbReference>